<dbReference type="Proteomes" id="UP000543224">
    <property type="component" value="Unassembled WGS sequence"/>
</dbReference>
<proteinExistence type="predicted"/>
<evidence type="ECO:0000313" key="4">
    <source>
        <dbReference type="EMBL" id="GFP26514.1"/>
    </source>
</evidence>
<keyword evidence="1" id="KW-0547">Nucleotide-binding</keyword>
<keyword evidence="2 4" id="KW-0067">ATP-binding</keyword>
<dbReference type="InterPro" id="IPR019489">
    <property type="entry name" value="Clp_ATPase_C"/>
</dbReference>
<organism evidence="4 5">
    <name type="scientific">Candidatus Hakubella thermalkaliphila</name>
    <dbReference type="NCBI Taxonomy" id="2754717"/>
    <lineage>
        <taxon>Bacteria</taxon>
        <taxon>Bacillati</taxon>
        <taxon>Actinomycetota</taxon>
        <taxon>Actinomycetota incertae sedis</taxon>
        <taxon>Candidatus Hakubellales</taxon>
        <taxon>Candidatus Hakubellaceae</taxon>
        <taxon>Candidatus Hakubella</taxon>
    </lineage>
</organism>
<comment type="caution">
    <text evidence="4">The sequence shown here is derived from an EMBL/GenBank/DDBJ whole genome shotgun (WGS) entry which is preliminary data.</text>
</comment>
<feature type="non-terminal residue" evidence="4">
    <location>
        <position position="1"/>
    </location>
</feature>
<dbReference type="EMBL" id="BLRX01000666">
    <property type="protein sequence ID" value="GFP26514.1"/>
    <property type="molecule type" value="Genomic_DNA"/>
</dbReference>
<evidence type="ECO:0000256" key="2">
    <source>
        <dbReference type="ARBA" id="ARBA00022840"/>
    </source>
</evidence>
<reference evidence="4 5" key="1">
    <citation type="journal article" date="2020" name="Front. Microbiol.">
        <title>Single-cell genomics of novel Actinobacteria with the Wood-Ljungdahl pathway discovered in a serpentinizing system.</title>
        <authorList>
            <person name="Merino N."/>
            <person name="Kawai M."/>
            <person name="Boyd E.S."/>
            <person name="Colman D.R."/>
            <person name="McGlynn S.E."/>
            <person name="Nealson K.H."/>
            <person name="Kurokawa K."/>
            <person name="Hongoh Y."/>
        </authorList>
    </citation>
    <scope>NUCLEOTIDE SEQUENCE [LARGE SCALE GENOMIC DNA]</scope>
    <source>
        <strain evidence="4 5">S25</strain>
    </source>
</reference>
<evidence type="ECO:0000313" key="5">
    <source>
        <dbReference type="Proteomes" id="UP000543224"/>
    </source>
</evidence>
<dbReference type="AlphaFoldDB" id="A0A6V8P4G6"/>
<feature type="domain" description="Clp ATPase C-terminal" evidence="3">
    <location>
        <begin position="1"/>
        <end position="36"/>
    </location>
</feature>
<evidence type="ECO:0000256" key="1">
    <source>
        <dbReference type="ARBA" id="ARBA00022741"/>
    </source>
</evidence>
<dbReference type="GO" id="GO:0005524">
    <property type="term" value="F:ATP binding"/>
    <property type="evidence" value="ECO:0007669"/>
    <property type="project" value="UniProtKB-KW"/>
</dbReference>
<dbReference type="GO" id="GO:0008233">
    <property type="term" value="F:peptidase activity"/>
    <property type="evidence" value="ECO:0007669"/>
    <property type="project" value="UniProtKB-KW"/>
</dbReference>
<sequence length="63" mass="7155">PTMGARPLRRAIQRRIEDPLSEEILAGNIKDGQKITTELREDRVLFTAVDENKVRAKVKSAPR</sequence>
<keyword evidence="4" id="KW-0378">Hydrolase</keyword>
<protein>
    <submittedName>
        <fullName evidence="4">ATP-dependent Clp protease ATP-binding subunit ClpC</fullName>
    </submittedName>
</protein>
<name>A0A6V8P4G6_9ACTN</name>
<accession>A0A6V8P4G6</accession>
<dbReference type="GO" id="GO:0006508">
    <property type="term" value="P:proteolysis"/>
    <property type="evidence" value="ECO:0007669"/>
    <property type="project" value="UniProtKB-KW"/>
</dbReference>
<gene>
    <name evidence="4" type="ORF">HKBW3S25_02009</name>
</gene>
<dbReference type="Gene3D" id="1.10.8.60">
    <property type="match status" value="1"/>
</dbReference>
<dbReference type="Pfam" id="PF10431">
    <property type="entry name" value="ClpB_D2-small"/>
    <property type="match status" value="1"/>
</dbReference>
<evidence type="ECO:0000259" key="3">
    <source>
        <dbReference type="Pfam" id="PF10431"/>
    </source>
</evidence>
<keyword evidence="4" id="KW-0645">Protease</keyword>